<comment type="caution">
    <text evidence="1">The sequence shown here is derived from an EMBL/GenBank/DDBJ whole genome shotgun (WGS) entry which is preliminary data.</text>
</comment>
<dbReference type="Proteomes" id="UP000663852">
    <property type="component" value="Unassembled WGS sequence"/>
</dbReference>
<evidence type="ECO:0000313" key="1">
    <source>
        <dbReference type="EMBL" id="CAF1538783.1"/>
    </source>
</evidence>
<protein>
    <submittedName>
        <fullName evidence="1">Uncharacterized protein</fullName>
    </submittedName>
</protein>
<sequence>MIATTGQSFITRAWISERLCHSEDWVRRNWNKTTEECYTQFGSGRPQVLLTHSRHAPIPIPNNPIPILESESNGIGWNWNWNRMELVGIGIGIEWNRPIIGIGIEWDCLELELVGTSWD</sequence>
<organism evidence="1 2">
    <name type="scientific">Adineta ricciae</name>
    <name type="common">Rotifer</name>
    <dbReference type="NCBI Taxonomy" id="249248"/>
    <lineage>
        <taxon>Eukaryota</taxon>
        <taxon>Metazoa</taxon>
        <taxon>Spiralia</taxon>
        <taxon>Gnathifera</taxon>
        <taxon>Rotifera</taxon>
        <taxon>Eurotatoria</taxon>
        <taxon>Bdelloidea</taxon>
        <taxon>Adinetida</taxon>
        <taxon>Adinetidae</taxon>
        <taxon>Adineta</taxon>
    </lineage>
</organism>
<reference evidence="1" key="1">
    <citation type="submission" date="2021-02" db="EMBL/GenBank/DDBJ databases">
        <authorList>
            <person name="Nowell W R."/>
        </authorList>
    </citation>
    <scope>NUCLEOTIDE SEQUENCE</scope>
</reference>
<name>A0A815W4E2_ADIRI</name>
<dbReference type="AlphaFoldDB" id="A0A815W4E2"/>
<dbReference type="EMBL" id="CAJNOJ010001017">
    <property type="protein sequence ID" value="CAF1538783.1"/>
    <property type="molecule type" value="Genomic_DNA"/>
</dbReference>
<evidence type="ECO:0000313" key="2">
    <source>
        <dbReference type="Proteomes" id="UP000663852"/>
    </source>
</evidence>
<gene>
    <name evidence="1" type="ORF">EDS130_LOCUS45156</name>
</gene>
<dbReference type="OrthoDB" id="10001003at2759"/>
<proteinExistence type="predicted"/>
<accession>A0A815W4E2</accession>